<protein>
    <submittedName>
        <fullName evidence="1">Uncharacterized protein</fullName>
    </submittedName>
</protein>
<keyword evidence="2" id="KW-1185">Reference proteome</keyword>
<proteinExistence type="predicted"/>
<organism evidence="1 2">
    <name type="scientific">Stephania yunnanensis</name>
    <dbReference type="NCBI Taxonomy" id="152371"/>
    <lineage>
        <taxon>Eukaryota</taxon>
        <taxon>Viridiplantae</taxon>
        <taxon>Streptophyta</taxon>
        <taxon>Embryophyta</taxon>
        <taxon>Tracheophyta</taxon>
        <taxon>Spermatophyta</taxon>
        <taxon>Magnoliopsida</taxon>
        <taxon>Ranunculales</taxon>
        <taxon>Menispermaceae</taxon>
        <taxon>Menispermoideae</taxon>
        <taxon>Cissampelideae</taxon>
        <taxon>Stephania</taxon>
    </lineage>
</organism>
<dbReference type="AlphaFoldDB" id="A0AAP0LF69"/>
<sequence>MLGISFFHASTNANSMDYSAGKLLKKASTEDLIVAAAVAELGRRVREALLSIRLGDGGWDSTPTAMATTEKAMME</sequence>
<evidence type="ECO:0000313" key="1">
    <source>
        <dbReference type="EMBL" id="KAK9169971.1"/>
    </source>
</evidence>
<comment type="caution">
    <text evidence="1">The sequence shown here is derived from an EMBL/GenBank/DDBJ whole genome shotgun (WGS) entry which is preliminary data.</text>
</comment>
<gene>
    <name evidence="1" type="ORF">Syun_002111</name>
</gene>
<name>A0AAP0LF69_9MAGN</name>
<evidence type="ECO:0000313" key="2">
    <source>
        <dbReference type="Proteomes" id="UP001420932"/>
    </source>
</evidence>
<dbReference type="Proteomes" id="UP001420932">
    <property type="component" value="Unassembled WGS sequence"/>
</dbReference>
<reference evidence="1 2" key="1">
    <citation type="submission" date="2024-01" db="EMBL/GenBank/DDBJ databases">
        <title>Genome assemblies of Stephania.</title>
        <authorList>
            <person name="Yang L."/>
        </authorList>
    </citation>
    <scope>NUCLEOTIDE SEQUENCE [LARGE SCALE GENOMIC DNA]</scope>
    <source>
        <strain evidence="1">YNDBR</strain>
        <tissue evidence="1">Leaf</tissue>
    </source>
</reference>
<dbReference type="EMBL" id="JBBNAF010000001">
    <property type="protein sequence ID" value="KAK9169971.1"/>
    <property type="molecule type" value="Genomic_DNA"/>
</dbReference>
<accession>A0AAP0LF69</accession>